<gene>
    <name evidence="1" type="ORF">M9799_19235</name>
</gene>
<organism evidence="1 2">
    <name type="scientific">Comamonas endophytica</name>
    <dbReference type="NCBI Taxonomy" id="2949090"/>
    <lineage>
        <taxon>Bacteria</taxon>
        <taxon>Pseudomonadati</taxon>
        <taxon>Pseudomonadota</taxon>
        <taxon>Betaproteobacteria</taxon>
        <taxon>Burkholderiales</taxon>
        <taxon>Comamonadaceae</taxon>
        <taxon>Comamonas</taxon>
    </lineage>
</organism>
<keyword evidence="1" id="KW-0614">Plasmid</keyword>
<dbReference type="CDD" id="cd16364">
    <property type="entry name" value="T3SC_I-like"/>
    <property type="match status" value="1"/>
</dbReference>
<protein>
    <submittedName>
        <fullName evidence="1">Type III secretion system chaperone</fullName>
    </submittedName>
</protein>
<sequence>MNNIPEQVQALVRALGQRMGLRQFQLDAEGSCALELDRRIVVNLQYRETENELWLYSDLGPVPQRSLAFYEKLLRANLFWQQTSGATLSLSGDQLPRAVLARPLPWTLLEDTSFGAAVEAFVHTTEEWQKQLEQAALTNADVGTAAEGSAFTAGSLELLLQARA</sequence>
<dbReference type="SUPFAM" id="SSF69635">
    <property type="entry name" value="Type III secretory system chaperone-like"/>
    <property type="match status" value="1"/>
</dbReference>
<keyword evidence="2" id="KW-1185">Reference proteome</keyword>
<evidence type="ECO:0000313" key="1">
    <source>
        <dbReference type="EMBL" id="UYG53502.1"/>
    </source>
</evidence>
<geneLocation type="plasmid" evidence="1 2">
    <name>unnamed1</name>
</geneLocation>
<dbReference type="Pfam" id="PF05932">
    <property type="entry name" value="CesT"/>
    <property type="match status" value="1"/>
</dbReference>
<dbReference type="InterPro" id="IPR010261">
    <property type="entry name" value="Tir_chaperone"/>
</dbReference>
<name>A0ABY6GEH9_9BURK</name>
<reference evidence="1" key="1">
    <citation type="submission" date="2022-09" db="EMBL/GenBank/DDBJ databases">
        <title>The complete genome of Acidovorax sp. 5MLIR.</title>
        <authorList>
            <person name="Liu L."/>
            <person name="Yue J."/>
            <person name="Yang F."/>
            <person name="Yuan J."/>
            <person name="Li L."/>
        </authorList>
    </citation>
    <scope>NUCLEOTIDE SEQUENCE</scope>
    <source>
        <strain evidence="1">5MLIR</strain>
        <plasmid evidence="1">unnamed1</plasmid>
    </source>
</reference>
<evidence type="ECO:0000313" key="2">
    <source>
        <dbReference type="Proteomes" id="UP001162800"/>
    </source>
</evidence>
<dbReference type="RefSeq" id="WP_231043631.1">
    <property type="nucleotide sequence ID" value="NZ_CP106882.1"/>
</dbReference>
<accession>A0ABY6GEH9</accession>
<dbReference type="Proteomes" id="UP001162800">
    <property type="component" value="Plasmid unnamed1"/>
</dbReference>
<proteinExistence type="predicted"/>
<dbReference type="EMBL" id="CP106882">
    <property type="protein sequence ID" value="UYG53502.1"/>
    <property type="molecule type" value="Genomic_DNA"/>
</dbReference>
<dbReference type="Gene3D" id="3.30.1460.10">
    <property type="match status" value="1"/>
</dbReference>